<evidence type="ECO:0000313" key="1">
    <source>
        <dbReference type="EMBL" id="MCO6046198.1"/>
    </source>
</evidence>
<dbReference type="Proteomes" id="UP001155241">
    <property type="component" value="Unassembled WGS sequence"/>
</dbReference>
<proteinExistence type="predicted"/>
<evidence type="ECO:0000313" key="2">
    <source>
        <dbReference type="Proteomes" id="UP001155241"/>
    </source>
</evidence>
<accession>A0A9X2JIY3</accession>
<sequence length="90" mass="10006">MTDEGYACRFSVEGMEVAQTIINLLSRAFAFQTSDPIRQGATPSQRIFRVAYGAELTQKDLVRLLSPVPGLRLQVAPIARNNLSRNQQGR</sequence>
<dbReference type="AlphaFoldDB" id="A0A9X2JIY3"/>
<protein>
    <submittedName>
        <fullName evidence="1">Uncharacterized protein</fullName>
    </submittedName>
</protein>
<dbReference type="EMBL" id="JAMXLR010000072">
    <property type="protein sequence ID" value="MCO6046198.1"/>
    <property type="molecule type" value="Genomic_DNA"/>
</dbReference>
<gene>
    <name evidence="1" type="ORF">NG895_20060</name>
</gene>
<dbReference type="RefSeq" id="WP_252854312.1">
    <property type="nucleotide sequence ID" value="NZ_JAMXLR010000072.1"/>
</dbReference>
<comment type="caution">
    <text evidence="1">The sequence shown here is derived from an EMBL/GenBank/DDBJ whole genome shotgun (WGS) entry which is preliminary data.</text>
</comment>
<organism evidence="1 2">
    <name type="scientific">Aeoliella straminimaris</name>
    <dbReference type="NCBI Taxonomy" id="2954799"/>
    <lineage>
        <taxon>Bacteria</taxon>
        <taxon>Pseudomonadati</taxon>
        <taxon>Planctomycetota</taxon>
        <taxon>Planctomycetia</taxon>
        <taxon>Pirellulales</taxon>
        <taxon>Lacipirellulaceae</taxon>
        <taxon>Aeoliella</taxon>
    </lineage>
</organism>
<name>A0A9X2JIY3_9BACT</name>
<keyword evidence="2" id="KW-1185">Reference proteome</keyword>
<reference evidence="1" key="1">
    <citation type="submission" date="2022-06" db="EMBL/GenBank/DDBJ databases">
        <title>Aeoliella straminimaris, a novel planctomycete from sediments.</title>
        <authorList>
            <person name="Vitorino I.R."/>
            <person name="Lage O.M."/>
        </authorList>
    </citation>
    <scope>NUCLEOTIDE SEQUENCE</scope>
    <source>
        <strain evidence="1">ICT_H6.2</strain>
    </source>
</reference>